<feature type="compositionally biased region" description="Low complexity" evidence="1">
    <location>
        <begin position="227"/>
        <end position="242"/>
    </location>
</feature>
<reference evidence="2 3" key="1">
    <citation type="submission" date="2014-03" db="EMBL/GenBank/DDBJ databases">
        <title>Draft genome of the hookworm Oesophagostomum dentatum.</title>
        <authorList>
            <person name="Mitreva M."/>
        </authorList>
    </citation>
    <scope>NUCLEOTIDE SEQUENCE [LARGE SCALE GENOMIC DNA]</scope>
    <source>
        <strain evidence="2 3">OD-Hann</strain>
    </source>
</reference>
<dbReference type="EMBL" id="KN552331">
    <property type="protein sequence ID" value="KHJ91113.1"/>
    <property type="molecule type" value="Genomic_DNA"/>
</dbReference>
<protein>
    <submittedName>
        <fullName evidence="2">Uncharacterized protein</fullName>
    </submittedName>
</protein>
<feature type="compositionally biased region" description="Basic and acidic residues" evidence="1">
    <location>
        <begin position="68"/>
        <end position="89"/>
    </location>
</feature>
<dbReference type="Proteomes" id="UP000053660">
    <property type="component" value="Unassembled WGS sequence"/>
</dbReference>
<accession>A0A0B1T0Q0</accession>
<feature type="region of interest" description="Disordered" evidence="1">
    <location>
        <begin position="197"/>
        <end position="245"/>
    </location>
</feature>
<dbReference type="OrthoDB" id="5877402at2759"/>
<gene>
    <name evidence="2" type="ORF">OESDEN_09028</name>
</gene>
<keyword evidence="3" id="KW-1185">Reference proteome</keyword>
<evidence type="ECO:0000256" key="1">
    <source>
        <dbReference type="SAM" id="MobiDB-lite"/>
    </source>
</evidence>
<organism evidence="2 3">
    <name type="scientific">Oesophagostomum dentatum</name>
    <name type="common">Nodular worm</name>
    <dbReference type="NCBI Taxonomy" id="61180"/>
    <lineage>
        <taxon>Eukaryota</taxon>
        <taxon>Metazoa</taxon>
        <taxon>Ecdysozoa</taxon>
        <taxon>Nematoda</taxon>
        <taxon>Chromadorea</taxon>
        <taxon>Rhabditida</taxon>
        <taxon>Rhabditina</taxon>
        <taxon>Rhabditomorpha</taxon>
        <taxon>Strongyloidea</taxon>
        <taxon>Strongylidae</taxon>
        <taxon>Oesophagostomum</taxon>
    </lineage>
</organism>
<proteinExistence type="predicted"/>
<evidence type="ECO:0000313" key="3">
    <source>
        <dbReference type="Proteomes" id="UP000053660"/>
    </source>
</evidence>
<feature type="region of interest" description="Disordered" evidence="1">
    <location>
        <begin position="68"/>
        <end position="149"/>
    </location>
</feature>
<sequence>MAFFGSILKIELCENFGARAAALALIYLVGIHGTFDDDGVFHPDGENEKSEDEQVIRNQIQGTKIREFSQAERDTVDSHAEENTSKGDEYSNEESAEGPSIRESANAVAHQLAEHDHSQNAQVDFRPAPQREPRYPPFIFRPRPPPPQRDTEYNNLLAEIEEYDDFLEQQRIYRSRYPLANLQNPYRELPAGQLPAAGSYSAQGSSRTYDVPAPRRISQGSSSNWTPQQPQQQQWSPPVQQQGLATEYPKSATENPLLNLFKIFSSPHAFFAFFMFYLAAIG</sequence>
<dbReference type="AlphaFoldDB" id="A0A0B1T0Q0"/>
<evidence type="ECO:0000313" key="2">
    <source>
        <dbReference type="EMBL" id="KHJ91113.1"/>
    </source>
</evidence>
<name>A0A0B1T0Q0_OESDE</name>